<evidence type="ECO:0000313" key="2">
    <source>
        <dbReference type="Proteomes" id="UP000190541"/>
    </source>
</evidence>
<gene>
    <name evidence="1" type="ORF">SAMN05660226_00516</name>
</gene>
<accession>A0A1T5A3K2</accession>
<dbReference type="Proteomes" id="UP000190541">
    <property type="component" value="Unassembled WGS sequence"/>
</dbReference>
<dbReference type="EMBL" id="FUYS01000001">
    <property type="protein sequence ID" value="SKB29379.1"/>
    <property type="molecule type" value="Genomic_DNA"/>
</dbReference>
<sequence>MSYWKSIFPLLPPVVEQDWDDRCQLPPSLPDLLVVTRKQAATIKNAILARNAIAARLLLTIAKIDLL</sequence>
<dbReference type="AlphaFoldDB" id="A0A1T5A3K2"/>
<proteinExistence type="predicted"/>
<protein>
    <submittedName>
        <fullName evidence="1">Uncharacterized protein</fullName>
    </submittedName>
</protein>
<keyword evidence="2" id="KW-1185">Reference proteome</keyword>
<evidence type="ECO:0000313" key="1">
    <source>
        <dbReference type="EMBL" id="SKB29379.1"/>
    </source>
</evidence>
<reference evidence="1 2" key="1">
    <citation type="submission" date="2017-02" db="EMBL/GenBank/DDBJ databases">
        <authorList>
            <person name="Peterson S.W."/>
        </authorList>
    </citation>
    <scope>NUCLEOTIDE SEQUENCE [LARGE SCALE GENOMIC DNA]</scope>
    <source>
        <strain evidence="1 2">DSM 22899</strain>
    </source>
</reference>
<dbReference type="STRING" id="623280.SAMN05660226_00516"/>
<organism evidence="1 2">
    <name type="scientific">Parapedobacter luteus</name>
    <dbReference type="NCBI Taxonomy" id="623280"/>
    <lineage>
        <taxon>Bacteria</taxon>
        <taxon>Pseudomonadati</taxon>
        <taxon>Bacteroidota</taxon>
        <taxon>Sphingobacteriia</taxon>
        <taxon>Sphingobacteriales</taxon>
        <taxon>Sphingobacteriaceae</taxon>
        <taxon>Parapedobacter</taxon>
    </lineage>
</organism>
<name>A0A1T5A3K2_9SPHI</name>